<organism evidence="2 3">
    <name type="scientific">Daphnia magna</name>
    <dbReference type="NCBI Taxonomy" id="35525"/>
    <lineage>
        <taxon>Eukaryota</taxon>
        <taxon>Metazoa</taxon>
        <taxon>Ecdysozoa</taxon>
        <taxon>Arthropoda</taxon>
        <taxon>Crustacea</taxon>
        <taxon>Branchiopoda</taxon>
        <taxon>Diplostraca</taxon>
        <taxon>Cladocera</taxon>
        <taxon>Anomopoda</taxon>
        <taxon>Daphniidae</taxon>
        <taxon>Daphnia</taxon>
    </lineage>
</organism>
<keyword evidence="3" id="KW-1185">Reference proteome</keyword>
<name>A0A162BZB7_9CRUS</name>
<feature type="region of interest" description="Disordered" evidence="1">
    <location>
        <begin position="1"/>
        <end position="22"/>
    </location>
</feature>
<gene>
    <name evidence="2" type="ORF">APZ42_004969</name>
</gene>
<feature type="compositionally biased region" description="Polar residues" evidence="1">
    <location>
        <begin position="1"/>
        <end position="19"/>
    </location>
</feature>
<accession>A0A162BZB7</accession>
<evidence type="ECO:0000313" key="3">
    <source>
        <dbReference type="Proteomes" id="UP000076858"/>
    </source>
</evidence>
<protein>
    <submittedName>
        <fullName evidence="2">Nfrkb-like protein</fullName>
    </submittedName>
</protein>
<comment type="caution">
    <text evidence="2">The sequence shown here is derived from an EMBL/GenBank/DDBJ whole genome shotgun (WGS) entry which is preliminary data.</text>
</comment>
<reference evidence="2 3" key="1">
    <citation type="submission" date="2016-03" db="EMBL/GenBank/DDBJ databases">
        <title>EvidentialGene: Evidence-directed Construction of Genes on Genomes.</title>
        <authorList>
            <person name="Gilbert D.G."/>
            <person name="Choi J.-H."/>
            <person name="Mockaitis K."/>
            <person name="Colbourne J."/>
            <person name="Pfrender M."/>
        </authorList>
    </citation>
    <scope>NUCLEOTIDE SEQUENCE [LARGE SCALE GENOMIC DNA]</scope>
    <source>
        <strain evidence="2 3">Xinb3</strain>
        <tissue evidence="2">Complete organism</tissue>
    </source>
</reference>
<evidence type="ECO:0000256" key="1">
    <source>
        <dbReference type="SAM" id="MobiDB-lite"/>
    </source>
</evidence>
<proteinExistence type="predicted"/>
<dbReference type="AlphaFoldDB" id="A0A162BZB7"/>
<dbReference type="Proteomes" id="UP000076858">
    <property type="component" value="Unassembled WGS sequence"/>
</dbReference>
<evidence type="ECO:0000313" key="2">
    <source>
        <dbReference type="EMBL" id="KZR99240.1"/>
    </source>
</evidence>
<dbReference type="EMBL" id="LRGB01014265">
    <property type="protein sequence ID" value="KZR99240.1"/>
    <property type="molecule type" value="Genomic_DNA"/>
</dbReference>
<sequence>MSPAFQSSPRSHNRGNILQQRGKRGGYGKLACKTSCKIYFFKLINSVNLTKNYSIIDKWMLSKRWEEEIVQTRREMIAFVTYFKDLHAKLTEDLAVQGIIVQSYTSGQKSRSNSGQTTPSWL</sequence>